<evidence type="ECO:0000313" key="3">
    <source>
        <dbReference type="Proteomes" id="UP000193144"/>
    </source>
</evidence>
<accession>A0A1Y1ZNS7</accession>
<dbReference type="Proteomes" id="UP000193144">
    <property type="component" value="Unassembled WGS sequence"/>
</dbReference>
<comment type="caution">
    <text evidence="2">The sequence shown here is derived from an EMBL/GenBank/DDBJ whole genome shotgun (WGS) entry which is preliminary data.</text>
</comment>
<sequence length="182" mass="19850">MGWMSGVVRDWAVDRGWLGIAERWKKDVGCGLMEEKEGLRAGTHLPYLLVLHQHPLRLHLNQSSVHAQSSAEASSSVSLTHSSIFFPCLLLETCISRPPTNSALCHSPTSLDAQPLSPPSPDPCMPNCNSNPDSIQKQSTKGLSHLSPFKAHHVGPSQLAAIPVHASRACRRPRGCREGLQR</sequence>
<gene>
    <name evidence="2" type="ORF">BCR34DRAFT_313135</name>
</gene>
<reference evidence="2 3" key="1">
    <citation type="submission" date="2016-07" db="EMBL/GenBank/DDBJ databases">
        <title>Pervasive Adenine N6-methylation of Active Genes in Fungi.</title>
        <authorList>
            <consortium name="DOE Joint Genome Institute"/>
            <person name="Mondo S.J."/>
            <person name="Dannebaum R.O."/>
            <person name="Kuo R.C."/>
            <person name="Labutti K."/>
            <person name="Haridas S."/>
            <person name="Kuo A."/>
            <person name="Salamov A."/>
            <person name="Ahrendt S.R."/>
            <person name="Lipzen A."/>
            <person name="Sullivan W."/>
            <person name="Andreopoulos W.B."/>
            <person name="Clum A."/>
            <person name="Lindquist E."/>
            <person name="Daum C."/>
            <person name="Ramamoorthy G.K."/>
            <person name="Gryganskyi A."/>
            <person name="Culley D."/>
            <person name="Magnuson J.K."/>
            <person name="James T.Y."/>
            <person name="O'Malley M.A."/>
            <person name="Stajich J.E."/>
            <person name="Spatafora J.W."/>
            <person name="Visel A."/>
            <person name="Grigoriev I.V."/>
        </authorList>
    </citation>
    <scope>NUCLEOTIDE SEQUENCE [LARGE SCALE GENOMIC DNA]</scope>
    <source>
        <strain evidence="2 3">CBS 115471</strain>
    </source>
</reference>
<evidence type="ECO:0000256" key="1">
    <source>
        <dbReference type="SAM" id="MobiDB-lite"/>
    </source>
</evidence>
<proteinExistence type="predicted"/>
<name>A0A1Y1ZNS7_9PLEO</name>
<organism evidence="2 3">
    <name type="scientific">Clohesyomyces aquaticus</name>
    <dbReference type="NCBI Taxonomy" id="1231657"/>
    <lineage>
        <taxon>Eukaryota</taxon>
        <taxon>Fungi</taxon>
        <taxon>Dikarya</taxon>
        <taxon>Ascomycota</taxon>
        <taxon>Pezizomycotina</taxon>
        <taxon>Dothideomycetes</taxon>
        <taxon>Pleosporomycetidae</taxon>
        <taxon>Pleosporales</taxon>
        <taxon>Lindgomycetaceae</taxon>
        <taxon>Clohesyomyces</taxon>
    </lineage>
</organism>
<dbReference type="EMBL" id="MCFA01000056">
    <property type="protein sequence ID" value="ORY11909.1"/>
    <property type="molecule type" value="Genomic_DNA"/>
</dbReference>
<evidence type="ECO:0000313" key="2">
    <source>
        <dbReference type="EMBL" id="ORY11909.1"/>
    </source>
</evidence>
<protein>
    <submittedName>
        <fullName evidence="2">Uncharacterized protein</fullName>
    </submittedName>
</protein>
<keyword evidence="3" id="KW-1185">Reference proteome</keyword>
<feature type="region of interest" description="Disordered" evidence="1">
    <location>
        <begin position="109"/>
        <end position="150"/>
    </location>
</feature>
<dbReference type="AlphaFoldDB" id="A0A1Y1ZNS7"/>
<feature type="compositionally biased region" description="Low complexity" evidence="1">
    <location>
        <begin position="125"/>
        <end position="134"/>
    </location>
</feature>